<dbReference type="EnsemblPlants" id="OPUNC12G08810.1">
    <property type="protein sequence ID" value="OPUNC12G08810.1"/>
    <property type="gene ID" value="OPUNC12G08810"/>
</dbReference>
<reference evidence="1" key="2">
    <citation type="submission" date="2018-05" db="EMBL/GenBank/DDBJ databases">
        <title>OpunRS2 (Oryza punctata Reference Sequence Version 2).</title>
        <authorList>
            <person name="Zhang J."/>
            <person name="Kudrna D."/>
            <person name="Lee S."/>
            <person name="Talag J."/>
            <person name="Welchert J."/>
            <person name="Wing R.A."/>
        </authorList>
    </citation>
    <scope>NUCLEOTIDE SEQUENCE [LARGE SCALE GENOMIC DNA]</scope>
</reference>
<accession>A0A0E0MLR7</accession>
<evidence type="ECO:0000313" key="2">
    <source>
        <dbReference type="Proteomes" id="UP000026962"/>
    </source>
</evidence>
<reference evidence="1" key="1">
    <citation type="submission" date="2015-04" db="UniProtKB">
        <authorList>
            <consortium name="EnsemblPlants"/>
        </authorList>
    </citation>
    <scope>IDENTIFICATION</scope>
</reference>
<dbReference type="Proteomes" id="UP000026962">
    <property type="component" value="Chromosome 12"/>
</dbReference>
<organism evidence="1">
    <name type="scientific">Oryza punctata</name>
    <name type="common">Red rice</name>
    <dbReference type="NCBI Taxonomy" id="4537"/>
    <lineage>
        <taxon>Eukaryota</taxon>
        <taxon>Viridiplantae</taxon>
        <taxon>Streptophyta</taxon>
        <taxon>Embryophyta</taxon>
        <taxon>Tracheophyta</taxon>
        <taxon>Spermatophyta</taxon>
        <taxon>Magnoliopsida</taxon>
        <taxon>Liliopsida</taxon>
        <taxon>Poales</taxon>
        <taxon>Poaceae</taxon>
        <taxon>BOP clade</taxon>
        <taxon>Oryzoideae</taxon>
        <taxon>Oryzeae</taxon>
        <taxon>Oryzinae</taxon>
        <taxon>Oryza</taxon>
    </lineage>
</organism>
<sequence>MWSQIVDGDGHQADEVEGGLAALRNGVQPSSDNIAILVDWHHCGSRRRGVMFSCGSYGDTHQGFGLITVTTLFSCCHQVFVLLGATGAGAGFNLTYDAKRTFGGSNDDNVYK</sequence>
<protein>
    <submittedName>
        <fullName evidence="1">Uncharacterized protein</fullName>
    </submittedName>
</protein>
<name>A0A0E0MLR7_ORYPU</name>
<dbReference type="Gramene" id="OPUNC12G08810.1">
    <property type="protein sequence ID" value="OPUNC12G08810.1"/>
    <property type="gene ID" value="OPUNC12G08810"/>
</dbReference>
<evidence type="ECO:0000313" key="1">
    <source>
        <dbReference type="EnsemblPlants" id="OPUNC12G08810.1"/>
    </source>
</evidence>
<proteinExistence type="predicted"/>
<dbReference type="AlphaFoldDB" id="A0A0E0MLR7"/>
<keyword evidence="2" id="KW-1185">Reference proteome</keyword>
<dbReference type="HOGENOM" id="CLU_2149967_0_0_1"/>